<keyword evidence="3" id="KW-1003">Cell membrane</keyword>
<dbReference type="InterPro" id="IPR039421">
    <property type="entry name" value="Type_1_exporter"/>
</dbReference>
<dbReference type="InterPro" id="IPR003593">
    <property type="entry name" value="AAA+_ATPase"/>
</dbReference>
<evidence type="ECO:0000256" key="2">
    <source>
        <dbReference type="ARBA" id="ARBA00022448"/>
    </source>
</evidence>
<evidence type="ECO:0000256" key="9">
    <source>
        <dbReference type="SAM" id="Phobius"/>
    </source>
</evidence>
<keyword evidence="8 9" id="KW-0472">Membrane</keyword>
<dbReference type="Proteomes" id="UP000183410">
    <property type="component" value="Unassembled WGS sequence"/>
</dbReference>
<dbReference type="PROSITE" id="PS50929">
    <property type="entry name" value="ABC_TM1F"/>
    <property type="match status" value="1"/>
</dbReference>
<evidence type="ECO:0000256" key="5">
    <source>
        <dbReference type="ARBA" id="ARBA00022741"/>
    </source>
</evidence>
<sequence>MRGDDHQQKGWLLPYLRQHVWTFTAALLLGALALCCAGALLFTSGYLISRSALRPENILMVYVPIVLVRTFGFGKAIIQYVERLTGHDAALRVLSRMRVRLYRALEPQALQLQTRFRTGDLLGLLAEDIEKLQNGYLKFLLPSLTSVLIYAAGIAALGRLDRMLALMMALYCGFLLFLLPCMALMASLRQRRRAKQVRSEAYQELTDAMFGMSDWILSGRIQPFLQAFFKKQESSSQIENSLRRNEWRINWISQCGIGVAVIIMTLWAGWLAEAGTIHVTWIAALALIAFPLLEAMVRAAGAVAQLPEYQTSLKRLQAIENVHSTDARIFTYSPAPQLSSVLPEEGVLDLQGVSFRYSHSREWAVHDISLQLPQGGKIAILGRSGSGKSTLLNLIQGELQPDEGSVKVNGIPVNAEDGNLNSFSVLNQNPYLFDTSVANNIRLGRPEASDEEVRMVTEQVRLNKLIESLPDGYNTRMEETGLRFSGGEKQRIALARILLQNHPIVLLDEPTVGLDPRNERELMRTVFRVLHGKTVVWVTHHLSGMEEMDEVIFMDQGSISMRGTHEQLMRGNLRYRKLYELDCPLQKRVW</sequence>
<evidence type="ECO:0000256" key="7">
    <source>
        <dbReference type="ARBA" id="ARBA00022989"/>
    </source>
</evidence>
<keyword evidence="6 12" id="KW-0067">ATP-binding</keyword>
<feature type="transmembrane region" description="Helical" evidence="9">
    <location>
        <begin position="20"/>
        <end position="47"/>
    </location>
</feature>
<protein>
    <submittedName>
        <fullName evidence="12">ATP-binding cassette, subfamily C, CydC</fullName>
    </submittedName>
</protein>
<keyword evidence="2" id="KW-0813">Transport</keyword>
<feature type="domain" description="ABC transporter" evidence="10">
    <location>
        <begin position="348"/>
        <end position="581"/>
    </location>
</feature>
<accession>A0A1I1YX49</accession>
<dbReference type="CDD" id="cd03247">
    <property type="entry name" value="ABCC_cytochrome_bd"/>
    <property type="match status" value="1"/>
</dbReference>
<dbReference type="Gene3D" id="3.40.50.300">
    <property type="entry name" value="P-loop containing nucleotide triphosphate hydrolases"/>
    <property type="match status" value="1"/>
</dbReference>
<dbReference type="PANTHER" id="PTHR24221">
    <property type="entry name" value="ATP-BINDING CASSETTE SUB-FAMILY B"/>
    <property type="match status" value="1"/>
</dbReference>
<keyword evidence="5" id="KW-0547">Nucleotide-binding</keyword>
<gene>
    <name evidence="12" type="ORF">SAMN04487969_101859</name>
</gene>
<evidence type="ECO:0000259" key="11">
    <source>
        <dbReference type="PROSITE" id="PS50929"/>
    </source>
</evidence>
<dbReference type="SMART" id="SM00382">
    <property type="entry name" value="AAA"/>
    <property type="match status" value="1"/>
</dbReference>
<feature type="domain" description="ABC transmembrane type-1" evidence="11">
    <location>
        <begin position="25"/>
        <end position="308"/>
    </location>
</feature>
<feature type="transmembrane region" description="Helical" evidence="9">
    <location>
        <begin position="278"/>
        <end position="297"/>
    </location>
</feature>
<evidence type="ECO:0000313" key="13">
    <source>
        <dbReference type="Proteomes" id="UP000183410"/>
    </source>
</evidence>
<proteinExistence type="predicted"/>
<dbReference type="InterPro" id="IPR017871">
    <property type="entry name" value="ABC_transporter-like_CS"/>
</dbReference>
<dbReference type="Gene3D" id="1.20.1560.10">
    <property type="entry name" value="ABC transporter type 1, transmembrane domain"/>
    <property type="match status" value="1"/>
</dbReference>
<evidence type="ECO:0000256" key="3">
    <source>
        <dbReference type="ARBA" id="ARBA00022475"/>
    </source>
</evidence>
<dbReference type="FunFam" id="3.40.50.300:FF:000221">
    <property type="entry name" value="Multidrug ABC transporter ATP-binding protein"/>
    <property type="match status" value="1"/>
</dbReference>
<evidence type="ECO:0000313" key="12">
    <source>
        <dbReference type="EMBL" id="SFE24136.1"/>
    </source>
</evidence>
<dbReference type="PROSITE" id="PS50893">
    <property type="entry name" value="ABC_TRANSPORTER_2"/>
    <property type="match status" value="1"/>
</dbReference>
<dbReference type="EMBL" id="FONN01000001">
    <property type="protein sequence ID" value="SFE24136.1"/>
    <property type="molecule type" value="Genomic_DNA"/>
</dbReference>
<dbReference type="AlphaFoldDB" id="A0A1I1YX49"/>
<dbReference type="PROSITE" id="PS00211">
    <property type="entry name" value="ABC_TRANSPORTER_1"/>
    <property type="match status" value="1"/>
</dbReference>
<dbReference type="PANTHER" id="PTHR24221:SF653">
    <property type="entry name" value="TRANSPORT ATP-BINDING PROTEIN CYDC"/>
    <property type="match status" value="1"/>
</dbReference>
<dbReference type="InterPro" id="IPR036640">
    <property type="entry name" value="ABC1_TM_sf"/>
</dbReference>
<dbReference type="GO" id="GO:0005524">
    <property type="term" value="F:ATP binding"/>
    <property type="evidence" value="ECO:0007669"/>
    <property type="project" value="UniProtKB-KW"/>
</dbReference>
<dbReference type="Pfam" id="PF00005">
    <property type="entry name" value="ABC_tran"/>
    <property type="match status" value="1"/>
</dbReference>
<dbReference type="SUPFAM" id="SSF90123">
    <property type="entry name" value="ABC transporter transmembrane region"/>
    <property type="match status" value="1"/>
</dbReference>
<dbReference type="OrthoDB" id="9802264at2"/>
<name>A0A1I1YX49_9BACL</name>
<evidence type="ECO:0000256" key="4">
    <source>
        <dbReference type="ARBA" id="ARBA00022692"/>
    </source>
</evidence>
<evidence type="ECO:0000259" key="10">
    <source>
        <dbReference type="PROSITE" id="PS50893"/>
    </source>
</evidence>
<dbReference type="InterPro" id="IPR027417">
    <property type="entry name" value="P-loop_NTPase"/>
</dbReference>
<dbReference type="InterPro" id="IPR014223">
    <property type="entry name" value="ABC_CydC/D"/>
</dbReference>
<dbReference type="SUPFAM" id="SSF52540">
    <property type="entry name" value="P-loop containing nucleoside triphosphate hydrolases"/>
    <property type="match status" value="1"/>
</dbReference>
<comment type="subcellular location">
    <subcellularLocation>
        <location evidence="1">Cell membrane</location>
        <topology evidence="1">Multi-pass membrane protein</topology>
    </subcellularLocation>
</comment>
<reference evidence="13" key="1">
    <citation type="submission" date="2016-10" db="EMBL/GenBank/DDBJ databases">
        <authorList>
            <person name="Varghese N."/>
            <person name="Submissions S."/>
        </authorList>
    </citation>
    <scope>NUCLEOTIDE SEQUENCE [LARGE SCALE GENOMIC DNA]</scope>
    <source>
        <strain evidence="13">CGMCC 1.10223</strain>
    </source>
</reference>
<dbReference type="GO" id="GO:0034040">
    <property type="term" value="F:ATPase-coupled lipid transmembrane transporter activity"/>
    <property type="evidence" value="ECO:0007669"/>
    <property type="project" value="TreeGrafter"/>
</dbReference>
<organism evidence="12 13">
    <name type="scientific">Paenibacillus algorifonticola</name>
    <dbReference type="NCBI Taxonomy" id="684063"/>
    <lineage>
        <taxon>Bacteria</taxon>
        <taxon>Bacillati</taxon>
        <taxon>Bacillota</taxon>
        <taxon>Bacilli</taxon>
        <taxon>Bacillales</taxon>
        <taxon>Paenibacillaceae</taxon>
        <taxon>Paenibacillus</taxon>
    </lineage>
</organism>
<evidence type="ECO:0000256" key="1">
    <source>
        <dbReference type="ARBA" id="ARBA00004651"/>
    </source>
</evidence>
<dbReference type="GO" id="GO:0034775">
    <property type="term" value="P:glutathione transmembrane transport"/>
    <property type="evidence" value="ECO:0007669"/>
    <property type="project" value="InterPro"/>
</dbReference>
<dbReference type="RefSeq" id="WP_046231123.1">
    <property type="nucleotide sequence ID" value="NZ_FONN01000001.1"/>
</dbReference>
<dbReference type="InterPro" id="IPR011527">
    <property type="entry name" value="ABC1_TM_dom"/>
</dbReference>
<dbReference type="GO" id="GO:0005886">
    <property type="term" value="C:plasma membrane"/>
    <property type="evidence" value="ECO:0007669"/>
    <property type="project" value="UniProtKB-SubCell"/>
</dbReference>
<dbReference type="InterPro" id="IPR003439">
    <property type="entry name" value="ABC_transporter-like_ATP-bd"/>
</dbReference>
<keyword evidence="7 9" id="KW-1133">Transmembrane helix</keyword>
<keyword evidence="13" id="KW-1185">Reference proteome</keyword>
<feature type="transmembrane region" description="Helical" evidence="9">
    <location>
        <begin position="139"/>
        <end position="158"/>
    </location>
</feature>
<dbReference type="GO" id="GO:0045454">
    <property type="term" value="P:cell redox homeostasis"/>
    <property type="evidence" value="ECO:0007669"/>
    <property type="project" value="InterPro"/>
</dbReference>
<evidence type="ECO:0000256" key="6">
    <source>
        <dbReference type="ARBA" id="ARBA00022840"/>
    </source>
</evidence>
<evidence type="ECO:0000256" key="8">
    <source>
        <dbReference type="ARBA" id="ARBA00023136"/>
    </source>
</evidence>
<keyword evidence="4 9" id="KW-0812">Transmembrane</keyword>
<dbReference type="NCBIfam" id="TIGR02868">
    <property type="entry name" value="CydC"/>
    <property type="match status" value="1"/>
</dbReference>
<feature type="transmembrane region" description="Helical" evidence="9">
    <location>
        <begin position="251"/>
        <end position="272"/>
    </location>
</feature>
<dbReference type="GO" id="GO:0140359">
    <property type="term" value="F:ABC-type transporter activity"/>
    <property type="evidence" value="ECO:0007669"/>
    <property type="project" value="InterPro"/>
</dbReference>
<feature type="transmembrane region" description="Helical" evidence="9">
    <location>
        <begin position="164"/>
        <end position="188"/>
    </location>
</feature>
<dbReference type="GO" id="GO:0016887">
    <property type="term" value="F:ATP hydrolysis activity"/>
    <property type="evidence" value="ECO:0007669"/>
    <property type="project" value="InterPro"/>
</dbReference>
<dbReference type="Pfam" id="PF00664">
    <property type="entry name" value="ABC_membrane"/>
    <property type="match status" value="1"/>
</dbReference>